<reference evidence="1" key="2">
    <citation type="submission" date="2014-07" db="EMBL/GenBank/DDBJ databases">
        <title>Initial genome analysis of the psychrotolerant acidophile Acidithiobacillus ferrivorans CF27: insights into iron and sulfur oxidation pathways and into biofilm formation.</title>
        <authorList>
            <person name="Talla E."/>
            <person name="Hedrich S."/>
            <person name="Mangenot S."/>
            <person name="Ji B."/>
            <person name="Johnson D.B."/>
            <person name="Barbe V."/>
            <person name="Bonnefoy V."/>
        </authorList>
    </citation>
    <scope>NUCLEOTIDE SEQUENCE [LARGE SCALE GENOMIC DNA]</scope>
    <source>
        <strain evidence="1">CF27</strain>
    </source>
</reference>
<accession>A0A060UV88</accession>
<organism evidence="1">
    <name type="scientific">Acidithiobacillus ferrivorans</name>
    <dbReference type="NCBI Taxonomy" id="160808"/>
    <lineage>
        <taxon>Bacteria</taxon>
        <taxon>Pseudomonadati</taxon>
        <taxon>Pseudomonadota</taxon>
        <taxon>Acidithiobacillia</taxon>
        <taxon>Acidithiobacillales</taxon>
        <taxon>Acidithiobacillaceae</taxon>
        <taxon>Acidithiobacillus</taxon>
    </lineage>
</organism>
<reference evidence="1" key="1">
    <citation type="submission" date="2014-03" db="EMBL/GenBank/DDBJ databases">
        <authorList>
            <person name="Genoscope - CEA"/>
        </authorList>
    </citation>
    <scope>NUCLEOTIDE SEQUENCE [LARGE SCALE GENOMIC DNA]</scope>
    <source>
        <strain evidence="1">CF27</strain>
    </source>
</reference>
<comment type="caution">
    <text evidence="1">The sequence shown here is derived from an EMBL/GenBank/DDBJ whole genome shotgun (WGS) entry which is preliminary data.</text>
</comment>
<dbReference type="AlphaFoldDB" id="A0A060UV88"/>
<dbReference type="EMBL" id="CCCS020000035">
    <property type="protein sequence ID" value="CDQ10464.1"/>
    <property type="molecule type" value="Genomic_DNA"/>
</dbReference>
<sequence>MAPDAREYQLPFGAERPSYQEEWLVAKGELTMYTEKDKNLINKAADCADLLSADLQAMVSADDLLLGEITLALMNDARILNNKLERIRYLVTSTAEGNPA</sequence>
<name>A0A060UV88_9PROT</name>
<evidence type="ECO:0000313" key="1">
    <source>
        <dbReference type="EMBL" id="CDQ10464.1"/>
    </source>
</evidence>
<protein>
    <submittedName>
        <fullName evidence="1">At2g43970/F6E13.10 (Modular protein)</fullName>
    </submittedName>
</protein>
<gene>
    <name evidence="1" type="ORF">AFERRI_400245</name>
</gene>
<proteinExistence type="predicted"/>